<dbReference type="InterPro" id="IPR029260">
    <property type="entry name" value="DSPn"/>
</dbReference>
<evidence type="ECO:0000313" key="10">
    <source>
        <dbReference type="Proteomes" id="UP000291343"/>
    </source>
</evidence>
<evidence type="ECO:0000256" key="1">
    <source>
        <dbReference type="ARBA" id="ARBA00007315"/>
    </source>
</evidence>
<dbReference type="GO" id="GO:0051301">
    <property type="term" value="P:cell division"/>
    <property type="evidence" value="ECO:0007669"/>
    <property type="project" value="UniProtKB-KW"/>
</dbReference>
<dbReference type="EMBL" id="QKKF02029485">
    <property type="protein sequence ID" value="RZF35176.1"/>
    <property type="molecule type" value="Genomic_DNA"/>
</dbReference>
<dbReference type="InterPro" id="IPR016130">
    <property type="entry name" value="Tyr_Pase_AS"/>
</dbReference>
<keyword evidence="4" id="KW-0378">Hydrolase</keyword>
<dbReference type="SMART" id="SM00195">
    <property type="entry name" value="DSPc"/>
    <property type="match status" value="1"/>
</dbReference>
<dbReference type="SUPFAM" id="SSF52799">
    <property type="entry name" value="(Phosphotyrosine protein) phosphatases II"/>
    <property type="match status" value="2"/>
</dbReference>
<gene>
    <name evidence="9" type="ORF">LSTR_LSTR012381</name>
</gene>
<dbReference type="GO" id="GO:0004725">
    <property type="term" value="F:protein tyrosine phosphatase activity"/>
    <property type="evidence" value="ECO:0007669"/>
    <property type="project" value="UniProtKB-EC"/>
</dbReference>
<dbReference type="PROSITE" id="PS50054">
    <property type="entry name" value="TYR_PHOSPHATASE_DUAL"/>
    <property type="match status" value="1"/>
</dbReference>
<dbReference type="PANTHER" id="PTHR23339">
    <property type="entry name" value="TYROSINE SPECIFIC PROTEIN PHOSPHATASE AND DUAL SPECIFICITY PROTEIN PHOSPHATASE"/>
    <property type="match status" value="1"/>
</dbReference>
<keyword evidence="10" id="KW-1185">Reference proteome</keyword>
<dbReference type="InterPro" id="IPR050561">
    <property type="entry name" value="PTP"/>
</dbReference>
<dbReference type="PROSITE" id="PS50056">
    <property type="entry name" value="TYR_PHOSPHATASE_2"/>
    <property type="match status" value="1"/>
</dbReference>
<evidence type="ECO:0000259" key="8">
    <source>
        <dbReference type="PROSITE" id="PS50056"/>
    </source>
</evidence>
<name>A0A482WPG5_LAOST</name>
<evidence type="ECO:0000259" key="7">
    <source>
        <dbReference type="PROSITE" id="PS50054"/>
    </source>
</evidence>
<dbReference type="AlphaFoldDB" id="A0A482WPG5"/>
<keyword evidence="6" id="KW-0131">Cell cycle</keyword>
<comment type="similarity">
    <text evidence="1">Belongs to the protein-tyrosine phosphatase family. Non-receptor class CDC14 subfamily.</text>
</comment>
<dbReference type="Pfam" id="PF00782">
    <property type="entry name" value="DSPc"/>
    <property type="match status" value="1"/>
</dbReference>
<dbReference type="EC" id="3.1.3.48" evidence="2"/>
<dbReference type="CDD" id="cd17657">
    <property type="entry name" value="CDC14_N"/>
    <property type="match status" value="1"/>
</dbReference>
<dbReference type="InterPro" id="IPR044506">
    <property type="entry name" value="CDC14_C"/>
</dbReference>
<dbReference type="InParanoid" id="A0A482WPG5"/>
<dbReference type="InterPro" id="IPR000387">
    <property type="entry name" value="Tyr_Pase_dom"/>
</dbReference>
<organism evidence="9 10">
    <name type="scientific">Laodelphax striatellus</name>
    <name type="common">Small brown planthopper</name>
    <name type="synonym">Delphax striatella</name>
    <dbReference type="NCBI Taxonomy" id="195883"/>
    <lineage>
        <taxon>Eukaryota</taxon>
        <taxon>Metazoa</taxon>
        <taxon>Ecdysozoa</taxon>
        <taxon>Arthropoda</taxon>
        <taxon>Hexapoda</taxon>
        <taxon>Insecta</taxon>
        <taxon>Pterygota</taxon>
        <taxon>Neoptera</taxon>
        <taxon>Paraneoptera</taxon>
        <taxon>Hemiptera</taxon>
        <taxon>Auchenorrhyncha</taxon>
        <taxon>Fulgoroidea</taxon>
        <taxon>Delphacidae</taxon>
        <taxon>Criomorphinae</taxon>
        <taxon>Laodelphax</taxon>
    </lineage>
</organism>
<evidence type="ECO:0000256" key="2">
    <source>
        <dbReference type="ARBA" id="ARBA00013064"/>
    </source>
</evidence>
<dbReference type="Pfam" id="PF14671">
    <property type="entry name" value="DSPn"/>
    <property type="match status" value="1"/>
</dbReference>
<dbReference type="Gene3D" id="3.90.190.10">
    <property type="entry name" value="Protein tyrosine phosphatase superfamily"/>
    <property type="match status" value="2"/>
</dbReference>
<dbReference type="Proteomes" id="UP000291343">
    <property type="component" value="Unassembled WGS sequence"/>
</dbReference>
<reference evidence="9 10" key="1">
    <citation type="journal article" date="2017" name="Gigascience">
        <title>Genome sequence of the small brown planthopper, Laodelphax striatellus.</title>
        <authorList>
            <person name="Zhu J."/>
            <person name="Jiang F."/>
            <person name="Wang X."/>
            <person name="Yang P."/>
            <person name="Bao Y."/>
            <person name="Zhao W."/>
            <person name="Wang W."/>
            <person name="Lu H."/>
            <person name="Wang Q."/>
            <person name="Cui N."/>
            <person name="Li J."/>
            <person name="Chen X."/>
            <person name="Luo L."/>
            <person name="Yu J."/>
            <person name="Kang L."/>
            <person name="Cui F."/>
        </authorList>
    </citation>
    <scope>NUCLEOTIDE SEQUENCE [LARGE SCALE GENOMIC DNA]</scope>
    <source>
        <strain evidence="9">Lst14</strain>
    </source>
</reference>
<dbReference type="FunFam" id="3.90.190.10:FF:000006">
    <property type="entry name" value="Dual specificity protein phosphatase CDC14B"/>
    <property type="match status" value="1"/>
</dbReference>
<keyword evidence="3" id="KW-0132">Cell division</keyword>
<dbReference type="PROSITE" id="PS00383">
    <property type="entry name" value="TYR_PHOSPHATASE_1"/>
    <property type="match status" value="1"/>
</dbReference>
<evidence type="ECO:0000256" key="6">
    <source>
        <dbReference type="ARBA" id="ARBA00023306"/>
    </source>
</evidence>
<keyword evidence="5" id="KW-0904">Protein phosphatase</keyword>
<proteinExistence type="inferred from homology"/>
<dbReference type="InterPro" id="IPR000340">
    <property type="entry name" value="Dual-sp_phosphatase_cat-dom"/>
</dbReference>
<feature type="domain" description="Tyrosine-protein phosphatase" evidence="7">
    <location>
        <begin position="208"/>
        <end position="348"/>
    </location>
</feature>
<dbReference type="InterPro" id="IPR029021">
    <property type="entry name" value="Prot-tyrosine_phosphatase-like"/>
</dbReference>
<comment type="caution">
    <text evidence="9">The sequence shown here is derived from an EMBL/GenBank/DDBJ whole genome shotgun (WGS) entry which is preliminary data.</text>
</comment>
<evidence type="ECO:0000256" key="3">
    <source>
        <dbReference type="ARBA" id="ARBA00022618"/>
    </source>
</evidence>
<dbReference type="InterPro" id="IPR003595">
    <property type="entry name" value="Tyr_Pase_cat"/>
</dbReference>
<accession>A0A482WPG5</accession>
<feature type="domain" description="Tyrosine specific protein phosphatases" evidence="8">
    <location>
        <begin position="273"/>
        <end position="335"/>
    </location>
</feature>
<evidence type="ECO:0000313" key="9">
    <source>
        <dbReference type="EMBL" id="RZF35176.1"/>
    </source>
</evidence>
<dbReference type="SMART" id="SM00404">
    <property type="entry name" value="PTPc_motif"/>
    <property type="match status" value="1"/>
</dbReference>
<dbReference type="OrthoDB" id="266663at2759"/>
<dbReference type="STRING" id="195883.A0A482WPG5"/>
<evidence type="ECO:0000256" key="5">
    <source>
        <dbReference type="ARBA" id="ARBA00022912"/>
    </source>
</evidence>
<evidence type="ECO:0000256" key="4">
    <source>
        <dbReference type="ARBA" id="ARBA00022801"/>
    </source>
</evidence>
<dbReference type="InterPro" id="IPR020422">
    <property type="entry name" value="TYR_PHOSPHATASE_DUAL_dom"/>
</dbReference>
<dbReference type="SMR" id="A0A482WPG5"/>
<protein>
    <recommendedName>
        <fullName evidence="2">protein-tyrosine-phosphatase</fullName>
        <ecNumber evidence="2">3.1.3.48</ecNumber>
    </recommendedName>
</protein>
<sequence length="492" mass="55653">MERQKKSRDASTSLSAVPFKGAIQCTEIIKDRLYFATFPNLKERNNSADVHFFTIDNDLVYKNFFSDFGPLNLACLYKYCVLLSTKLKAPSLSNKAIVHWTSLDPRKRANAAFLVAAFAVLYLDYQPTDITRHLTVHRHPFLAFQDAILGPSLRRLRIIDCLCALQKAFALKFVDFADFNLKKYEDLGLVGNGDITWVLPDTFIAFQGPSDVTDRFCHSPEFYAEYFVANKVGTVIRLNQPTAYDADRFKKYGLSHHDLYFLDGSPPSIELALEFLKICENSNGPVAVHCKAGLGRTGTLIATYLMKHFRFTALEAIAWLRICRPGSVIGPQQNWLEDHQQFIWKWGQAYRMRHYRNDSITPFTTGIYSLLSSSGEEISPPTQVDRVETKRKTIISKRMAQKKSTTNNADACGCSNRPRACQHKVRSRKDLGSAQPFIEGSLEGPMLAKLDDVQAKSILKSTEESQNPLVLTQGDQLNTAKLKLINKRNSKK</sequence>
<dbReference type="CDD" id="cd14499">
    <property type="entry name" value="CDC14_C"/>
    <property type="match status" value="1"/>
</dbReference>